<dbReference type="Proteomes" id="UP000551878">
    <property type="component" value="Unassembled WGS sequence"/>
</dbReference>
<evidence type="ECO:0000313" key="2">
    <source>
        <dbReference type="Proteomes" id="UP000551878"/>
    </source>
</evidence>
<comment type="caution">
    <text evidence="1">The sequence shown here is derived from an EMBL/GenBank/DDBJ whole genome shotgun (WGS) entry which is preliminary data.</text>
</comment>
<dbReference type="RefSeq" id="WP_221301796.1">
    <property type="nucleotide sequence ID" value="NZ_JACHHB010000001.1"/>
</dbReference>
<keyword evidence="2" id="KW-1185">Reference proteome</keyword>
<evidence type="ECO:0000313" key="1">
    <source>
        <dbReference type="EMBL" id="MBB5171921.1"/>
    </source>
</evidence>
<dbReference type="AlphaFoldDB" id="A0A840QL12"/>
<sequence>MIKTDIGEYIVGGYLKVIKECDFVDYNVRLPGGGLKGLSEMDVVGLDFKNKSAYLCEVTTHIRGLLYGNNKKTVEKISKKHEAQKDYAEQVLSDFSSITYMFWSPYVPEGYMTNELNKIDSLELIINKDYTSCIDEMREVAANQKNDLGNPFLRTLQILEHLR</sequence>
<gene>
    <name evidence="1" type="ORF">HNQ41_000061</name>
</gene>
<dbReference type="EMBL" id="JACHHB010000001">
    <property type="protein sequence ID" value="MBB5171921.1"/>
    <property type="molecule type" value="Genomic_DNA"/>
</dbReference>
<organism evidence="1 2">
    <name type="scientific">Texcoconibacillus texcoconensis</name>
    <dbReference type="NCBI Taxonomy" id="1095777"/>
    <lineage>
        <taxon>Bacteria</taxon>
        <taxon>Bacillati</taxon>
        <taxon>Bacillota</taxon>
        <taxon>Bacilli</taxon>
        <taxon>Bacillales</taxon>
        <taxon>Bacillaceae</taxon>
        <taxon>Texcoconibacillus</taxon>
    </lineage>
</organism>
<proteinExistence type="predicted"/>
<reference evidence="1 2" key="1">
    <citation type="submission" date="2020-08" db="EMBL/GenBank/DDBJ databases">
        <title>Genomic Encyclopedia of Type Strains, Phase IV (KMG-IV): sequencing the most valuable type-strain genomes for metagenomic binning, comparative biology and taxonomic classification.</title>
        <authorList>
            <person name="Goeker M."/>
        </authorList>
    </citation>
    <scope>NUCLEOTIDE SEQUENCE [LARGE SCALE GENOMIC DNA]</scope>
    <source>
        <strain evidence="1 2">DSM 24696</strain>
    </source>
</reference>
<accession>A0A840QL12</accession>
<name>A0A840QL12_9BACI</name>
<protein>
    <submittedName>
        <fullName evidence="1">Uncharacterized protein</fullName>
    </submittedName>
</protein>